<dbReference type="PROSITE" id="PS50250">
    <property type="entry name" value="PCI"/>
    <property type="match status" value="1"/>
</dbReference>
<sequence length="451" mass="51801">MRHIHRAVRHTFARIRRKLNVNLLTKLIQRTVPEDLPDYKDLLSVVSTVQAPTLMEVDTTEPSPDPSPAPKEDVRPTALSPEVEVYVKLLVVVFLVDHKQLSEAAKLVTYLVDKVGAQNSRTMDPLSAKVYFYFSRVYELSDHLADIRVKLLQLQRTATLRHNYEGQVVLLNLLLRNYLHYNLYDQAEKLASKTDLKTERANTNELARYNYYLGRIKAIQLSYTEANRHLQQALRKGPRETADGFRASVTKFLIVVQLLLGEIPERSIFRSKGISHALVPYLEVTQAVRRGDVGLFKKSLENFGELFKKDKTFALIQRLHHNVIKTGLKKINSSYSRIYFKDICKKLGLDSVQDAEFIVAKAIHDGIIEAKINHTEGYIKSNENIDIYSTNEPQRALSQRIQFCVQIHNDAVKAMRYPPDFKKIKDEKVEKAKEADPDTELPDLMDDDEDD</sequence>
<dbReference type="Pfam" id="PF25573">
    <property type="entry name" value="TPR_PSMD3_N"/>
    <property type="match status" value="1"/>
</dbReference>
<dbReference type="AlphaFoldDB" id="A0A6B2L2J0"/>
<dbReference type="EMBL" id="GIBP01002156">
    <property type="protein sequence ID" value="NDV31125.1"/>
    <property type="molecule type" value="Transcribed_RNA"/>
</dbReference>
<dbReference type="GO" id="GO:0008541">
    <property type="term" value="C:proteasome regulatory particle, lid subcomplex"/>
    <property type="evidence" value="ECO:0007669"/>
    <property type="project" value="TreeGrafter"/>
</dbReference>
<organism evidence="5">
    <name type="scientific">Arcella intermedia</name>
    <dbReference type="NCBI Taxonomy" id="1963864"/>
    <lineage>
        <taxon>Eukaryota</taxon>
        <taxon>Amoebozoa</taxon>
        <taxon>Tubulinea</taxon>
        <taxon>Elardia</taxon>
        <taxon>Arcellinida</taxon>
        <taxon>Sphaerothecina</taxon>
        <taxon>Arcellidae</taxon>
        <taxon>Arcella</taxon>
    </lineage>
</organism>
<dbReference type="SMART" id="SM00753">
    <property type="entry name" value="PAM"/>
    <property type="match status" value="1"/>
</dbReference>
<evidence type="ECO:0000256" key="1">
    <source>
        <dbReference type="ARBA" id="ARBA00007912"/>
    </source>
</evidence>
<feature type="region of interest" description="Disordered" evidence="3">
    <location>
        <begin position="54"/>
        <end position="75"/>
    </location>
</feature>
<dbReference type="PANTHER" id="PTHR10758:SF2">
    <property type="entry name" value="26S PROTEASOME NON-ATPASE REGULATORY SUBUNIT 3"/>
    <property type="match status" value="1"/>
</dbReference>
<dbReference type="InterPro" id="IPR057985">
    <property type="entry name" value="TPR_PSMD3_N"/>
</dbReference>
<dbReference type="SMART" id="SM00088">
    <property type="entry name" value="PINT"/>
    <property type="match status" value="1"/>
</dbReference>
<dbReference type="Pfam" id="PF01399">
    <property type="entry name" value="PCI"/>
    <property type="match status" value="1"/>
</dbReference>
<name>A0A6B2L2J0_9EUKA</name>
<dbReference type="GO" id="GO:0006511">
    <property type="term" value="P:ubiquitin-dependent protein catabolic process"/>
    <property type="evidence" value="ECO:0007669"/>
    <property type="project" value="TreeGrafter"/>
</dbReference>
<evidence type="ECO:0000313" key="5">
    <source>
        <dbReference type="EMBL" id="NDV31125.1"/>
    </source>
</evidence>
<dbReference type="GO" id="GO:0042176">
    <property type="term" value="P:regulation of protein catabolic process"/>
    <property type="evidence" value="ECO:0007669"/>
    <property type="project" value="InterPro"/>
</dbReference>
<dbReference type="PANTHER" id="PTHR10758">
    <property type="entry name" value="26S PROTEASOME NON-ATPASE REGULATORY SUBUNIT 3/COP9 SIGNALOSOME COMPLEX SUBUNIT 3"/>
    <property type="match status" value="1"/>
</dbReference>
<accession>A0A6B2L2J0</accession>
<proteinExistence type="inferred from homology"/>
<dbReference type="InterPro" id="IPR000717">
    <property type="entry name" value="PCI_dom"/>
</dbReference>
<comment type="similarity">
    <text evidence="1">Belongs to the proteasome subunit S3 family.</text>
</comment>
<feature type="compositionally biased region" description="Acidic residues" evidence="3">
    <location>
        <begin position="437"/>
        <end position="451"/>
    </location>
</feature>
<feature type="region of interest" description="Disordered" evidence="3">
    <location>
        <begin position="426"/>
        <end position="451"/>
    </location>
</feature>
<dbReference type="Gene3D" id="1.25.40.570">
    <property type="match status" value="1"/>
</dbReference>
<dbReference type="InterPro" id="IPR013586">
    <property type="entry name" value="PSMD3_C"/>
</dbReference>
<dbReference type="GO" id="GO:0030234">
    <property type="term" value="F:enzyme regulator activity"/>
    <property type="evidence" value="ECO:0007669"/>
    <property type="project" value="InterPro"/>
</dbReference>
<evidence type="ECO:0000256" key="3">
    <source>
        <dbReference type="SAM" id="MobiDB-lite"/>
    </source>
</evidence>
<dbReference type="InterPro" id="IPR036390">
    <property type="entry name" value="WH_DNA-bd_sf"/>
</dbReference>
<evidence type="ECO:0000259" key="4">
    <source>
        <dbReference type="PROSITE" id="PS50250"/>
    </source>
</evidence>
<reference evidence="5" key="1">
    <citation type="journal article" date="2020" name="J. Eukaryot. Microbiol.">
        <title>De novo Sequencing, Assembly and Annotation of the Transcriptome for the Free-Living Testate Amoeba Arcella intermedia.</title>
        <authorList>
            <person name="Ribeiro G.M."/>
            <person name="Porfirio-Sousa A.L."/>
            <person name="Maurer-Alcala X.X."/>
            <person name="Katz L.A."/>
            <person name="Lahr D.J.G."/>
        </authorList>
    </citation>
    <scope>NUCLEOTIDE SEQUENCE</scope>
</reference>
<keyword evidence="2" id="KW-0647">Proteasome</keyword>
<dbReference type="SUPFAM" id="SSF46785">
    <property type="entry name" value="Winged helix' DNA-binding domain"/>
    <property type="match status" value="1"/>
</dbReference>
<evidence type="ECO:0000256" key="2">
    <source>
        <dbReference type="ARBA" id="ARBA00022942"/>
    </source>
</evidence>
<protein>
    <recommendedName>
        <fullName evidence="4">PCI domain-containing protein</fullName>
    </recommendedName>
</protein>
<dbReference type="InterPro" id="IPR050756">
    <property type="entry name" value="CSN3"/>
</dbReference>
<feature type="domain" description="PCI" evidence="4">
    <location>
        <begin position="207"/>
        <end position="386"/>
    </location>
</feature>
<feature type="compositionally biased region" description="Basic and acidic residues" evidence="3">
    <location>
        <begin position="426"/>
        <end position="436"/>
    </location>
</feature>
<dbReference type="Pfam" id="PF08375">
    <property type="entry name" value="Rpn3_C"/>
    <property type="match status" value="1"/>
</dbReference>